<evidence type="ECO:0000256" key="1">
    <source>
        <dbReference type="SAM" id="MobiDB-lite"/>
    </source>
</evidence>
<comment type="caution">
    <text evidence="2">The sequence shown here is derived from an EMBL/GenBank/DDBJ whole genome shotgun (WGS) entry which is preliminary data.</text>
</comment>
<protein>
    <submittedName>
        <fullName evidence="2">19555_t:CDS:1</fullName>
    </submittedName>
</protein>
<dbReference type="EMBL" id="CAJVQB010002536">
    <property type="protein sequence ID" value="CAG8578580.1"/>
    <property type="molecule type" value="Genomic_DNA"/>
</dbReference>
<feature type="compositionally biased region" description="Low complexity" evidence="1">
    <location>
        <begin position="18"/>
        <end position="35"/>
    </location>
</feature>
<keyword evidence="3" id="KW-1185">Reference proteome</keyword>
<sequence>MSQKQSTKDILKTIAQDSSHQSKSSTSTPKSLPTLSHITRKRVRCYCLKCKGKLVDPYTKEQYSLTTSQQSPQTDLNELRQPTLTSELNGLSQLSGLSQQLVTIDSLSDIERDNKSLSGLNNELLPSLNIDNLSFLPKKHYQT</sequence>
<dbReference type="Proteomes" id="UP000789901">
    <property type="component" value="Unassembled WGS sequence"/>
</dbReference>
<organism evidence="2 3">
    <name type="scientific">Gigaspora margarita</name>
    <dbReference type="NCBI Taxonomy" id="4874"/>
    <lineage>
        <taxon>Eukaryota</taxon>
        <taxon>Fungi</taxon>
        <taxon>Fungi incertae sedis</taxon>
        <taxon>Mucoromycota</taxon>
        <taxon>Glomeromycotina</taxon>
        <taxon>Glomeromycetes</taxon>
        <taxon>Diversisporales</taxon>
        <taxon>Gigasporaceae</taxon>
        <taxon>Gigaspora</taxon>
    </lineage>
</organism>
<name>A0ABN7UFC6_GIGMA</name>
<proteinExistence type="predicted"/>
<reference evidence="2 3" key="1">
    <citation type="submission" date="2021-06" db="EMBL/GenBank/DDBJ databases">
        <authorList>
            <person name="Kallberg Y."/>
            <person name="Tangrot J."/>
            <person name="Rosling A."/>
        </authorList>
    </citation>
    <scope>NUCLEOTIDE SEQUENCE [LARGE SCALE GENOMIC DNA]</scope>
    <source>
        <strain evidence="2 3">120-4 pot B 10/14</strain>
    </source>
</reference>
<evidence type="ECO:0000313" key="2">
    <source>
        <dbReference type="EMBL" id="CAG8578580.1"/>
    </source>
</evidence>
<feature type="compositionally biased region" description="Basic and acidic residues" evidence="1">
    <location>
        <begin position="1"/>
        <end position="11"/>
    </location>
</feature>
<gene>
    <name evidence="2" type="ORF">GMARGA_LOCUS5836</name>
</gene>
<feature type="region of interest" description="Disordered" evidence="1">
    <location>
        <begin position="1"/>
        <end position="35"/>
    </location>
</feature>
<accession>A0ABN7UFC6</accession>
<evidence type="ECO:0000313" key="3">
    <source>
        <dbReference type="Proteomes" id="UP000789901"/>
    </source>
</evidence>